<feature type="transmembrane region" description="Helical" evidence="7">
    <location>
        <begin position="696"/>
        <end position="714"/>
    </location>
</feature>
<dbReference type="AlphaFoldDB" id="A0A1M4ZG27"/>
<keyword evidence="4 7" id="KW-1133">Transmembrane helix</keyword>
<feature type="domain" description="ABC3 transporter permease C-terminal" evidence="8">
    <location>
        <begin position="274"/>
        <end position="408"/>
    </location>
</feature>
<comment type="subcellular location">
    <subcellularLocation>
        <location evidence="1">Cell membrane</location>
        <topology evidence="1">Multi-pass membrane protein</topology>
    </subcellularLocation>
</comment>
<proteinExistence type="inferred from homology"/>
<evidence type="ECO:0000256" key="3">
    <source>
        <dbReference type="ARBA" id="ARBA00022692"/>
    </source>
</evidence>
<evidence type="ECO:0000256" key="6">
    <source>
        <dbReference type="ARBA" id="ARBA00038076"/>
    </source>
</evidence>
<evidence type="ECO:0000256" key="4">
    <source>
        <dbReference type="ARBA" id="ARBA00022989"/>
    </source>
</evidence>
<keyword evidence="2" id="KW-1003">Cell membrane</keyword>
<organism evidence="9 10">
    <name type="scientific">Lactonifactor longoviformis DSM 17459</name>
    <dbReference type="NCBI Taxonomy" id="1122155"/>
    <lineage>
        <taxon>Bacteria</taxon>
        <taxon>Bacillati</taxon>
        <taxon>Bacillota</taxon>
        <taxon>Clostridia</taxon>
        <taxon>Eubacteriales</taxon>
        <taxon>Clostridiaceae</taxon>
        <taxon>Lactonifactor</taxon>
    </lineage>
</organism>
<keyword evidence="5 7" id="KW-0472">Membrane</keyword>
<evidence type="ECO:0000256" key="1">
    <source>
        <dbReference type="ARBA" id="ARBA00004651"/>
    </source>
</evidence>
<evidence type="ECO:0000313" key="10">
    <source>
        <dbReference type="Proteomes" id="UP000184245"/>
    </source>
</evidence>
<feature type="domain" description="ABC3 transporter permease C-terminal" evidence="8">
    <location>
        <begin position="700"/>
        <end position="815"/>
    </location>
</feature>
<feature type="transmembrane region" description="Helical" evidence="7">
    <location>
        <begin position="448"/>
        <end position="468"/>
    </location>
</feature>
<dbReference type="OrthoDB" id="9793166at2"/>
<dbReference type="EMBL" id="FQVI01000015">
    <property type="protein sequence ID" value="SHF17003.1"/>
    <property type="molecule type" value="Genomic_DNA"/>
</dbReference>
<feature type="transmembrane region" description="Helical" evidence="7">
    <location>
        <begin position="267"/>
        <end position="291"/>
    </location>
</feature>
<comment type="similarity">
    <text evidence="6">Belongs to the ABC-4 integral membrane protein family.</text>
</comment>
<reference evidence="9 10" key="1">
    <citation type="submission" date="2016-11" db="EMBL/GenBank/DDBJ databases">
        <authorList>
            <person name="Jaros S."/>
            <person name="Januszkiewicz K."/>
            <person name="Wedrychowicz H."/>
        </authorList>
    </citation>
    <scope>NUCLEOTIDE SEQUENCE [LARGE SCALE GENOMIC DNA]</scope>
    <source>
        <strain evidence="9 10">DSM 17459</strain>
    </source>
</reference>
<keyword evidence="9" id="KW-0449">Lipoprotein</keyword>
<dbReference type="Proteomes" id="UP000184245">
    <property type="component" value="Unassembled WGS sequence"/>
</dbReference>
<dbReference type="GO" id="GO:0022857">
    <property type="term" value="F:transmembrane transporter activity"/>
    <property type="evidence" value="ECO:0007669"/>
    <property type="project" value="TreeGrafter"/>
</dbReference>
<dbReference type="PANTHER" id="PTHR30572">
    <property type="entry name" value="MEMBRANE COMPONENT OF TRANSPORTER-RELATED"/>
    <property type="match status" value="1"/>
</dbReference>
<sequence>MRSYTSLVWRELKVQKVTSFLILAAVILSSLMTAVICQSIGILTAMRLHQASVLNGDRHVTFHQITREEKERLFADRRLEFAASWQSLGTASLGNSGLRLQLREYLEEDLSIYPQIKRVKKGRLPEKPLEIALPEDALQLLGFSGEIGDTISLRLSITLLHDDQLPWEYTQDFLLTGILENNYLGYTSGAVSGIAGERTAERVLPEKYQLFAADLRLRSLDDFQEQIESLGESIHMSEDEIQYNWIYLNALGVPYGEETEEAQGFPFLMLSAIMVGVLVLLASGLVIYNILKITVTRRMSQYGVLRAIGTERIQLYWLITLEILIFCAVGIPLGTAGGIAASGEILESVLTILSPEAFQTGSPEELLSLVRQSGDNSLWAVSGSILITLASSLLASLPAASYAARVSPVTAIGHTSAKAGRRRRRRKKIKHFEAFYGRLNLRRNPARTFITVLSLAMSIAVFVALQSFTRLLDTSREVRDMHPGDYSVTNKATGFTPHEASNLAADPAVASFRATKFSCFQQDDNGELPLDVNLSLQPGETFQITGIDTGRIWKLAGELSEEKKTQIQEGTACVVKNPIPVSFQGRELARTQIQKGDTIEVEGHKLDVAAVTDGCVTVNNDGFQNGVQVIVTDKLYDRLTGSSQYTELYPVLTSRADEAAFEERLKAFCGQIPGSTWLSYRNTDRQLEESFQQIRLLSWGFIIFIGLIGILNIINTVYTNIHTRITEIGIQRAVGMSTGSLYKTFLWEGVYYSLWAAGTGSAAGLLCTYVIYRAAGGSFSLRELPLSAVAAASVFAAFVCLTATAIPLRQAAKRSIVEAIGTGE</sequence>
<feature type="transmembrane region" description="Helical" evidence="7">
    <location>
        <begin position="315"/>
        <end position="341"/>
    </location>
</feature>
<evidence type="ECO:0000256" key="5">
    <source>
        <dbReference type="ARBA" id="ARBA00023136"/>
    </source>
</evidence>
<evidence type="ECO:0000256" key="7">
    <source>
        <dbReference type="SAM" id="Phobius"/>
    </source>
</evidence>
<feature type="transmembrane region" description="Helical" evidence="7">
    <location>
        <begin position="784"/>
        <end position="806"/>
    </location>
</feature>
<dbReference type="GO" id="GO:0005886">
    <property type="term" value="C:plasma membrane"/>
    <property type="evidence" value="ECO:0007669"/>
    <property type="project" value="UniProtKB-SubCell"/>
</dbReference>
<dbReference type="STRING" id="1122155.SAMN02745158_02742"/>
<accession>A0A1M4ZG27</accession>
<dbReference type="InterPro" id="IPR050250">
    <property type="entry name" value="Macrolide_Exporter_MacB"/>
</dbReference>
<protein>
    <submittedName>
        <fullName evidence="9">ABC-type transport system, involved in lipoprotein release, permease component</fullName>
    </submittedName>
</protein>
<dbReference type="Pfam" id="PF02687">
    <property type="entry name" value="FtsX"/>
    <property type="match status" value="2"/>
</dbReference>
<dbReference type="PANTHER" id="PTHR30572:SF4">
    <property type="entry name" value="ABC TRANSPORTER PERMEASE YTRF"/>
    <property type="match status" value="1"/>
</dbReference>
<gene>
    <name evidence="9" type="ORF">SAMN02745158_02742</name>
</gene>
<dbReference type="RefSeq" id="WP_072852682.1">
    <property type="nucleotide sequence ID" value="NZ_FQVI01000015.1"/>
</dbReference>
<dbReference type="InterPro" id="IPR003838">
    <property type="entry name" value="ABC3_permease_C"/>
</dbReference>
<keyword evidence="10" id="KW-1185">Reference proteome</keyword>
<feature type="transmembrane region" description="Helical" evidence="7">
    <location>
        <begin position="750"/>
        <end position="772"/>
    </location>
</feature>
<evidence type="ECO:0000256" key="2">
    <source>
        <dbReference type="ARBA" id="ARBA00022475"/>
    </source>
</evidence>
<evidence type="ECO:0000313" key="9">
    <source>
        <dbReference type="EMBL" id="SHF17003.1"/>
    </source>
</evidence>
<evidence type="ECO:0000259" key="8">
    <source>
        <dbReference type="Pfam" id="PF02687"/>
    </source>
</evidence>
<keyword evidence="3 7" id="KW-0812">Transmembrane</keyword>
<name>A0A1M4ZG27_9CLOT</name>
<feature type="transmembrane region" description="Helical" evidence="7">
    <location>
        <begin position="377"/>
        <end position="397"/>
    </location>
</feature>